<dbReference type="Pfam" id="PF13714">
    <property type="entry name" value="PEP_mutase"/>
    <property type="match status" value="1"/>
</dbReference>
<reference evidence="4" key="1">
    <citation type="submission" date="2016-10" db="EMBL/GenBank/DDBJ databases">
        <authorList>
            <person name="Wibberg D."/>
        </authorList>
    </citation>
    <scope>NUCLEOTIDE SEQUENCE [LARGE SCALE GENOMIC DNA]</scope>
</reference>
<gene>
    <name evidence="2" type="primary">pphA_2</name>
    <name evidence="2" type="ORF">RTCCBAU85039_6215</name>
    <name evidence="3" type="ORF">SAMN05216228_10473</name>
</gene>
<evidence type="ECO:0000313" key="3">
    <source>
        <dbReference type="EMBL" id="SEP18590.1"/>
    </source>
</evidence>
<dbReference type="EMBL" id="FNXB01000059">
    <property type="protein sequence ID" value="SEI19659.1"/>
    <property type="molecule type" value="Genomic_DNA"/>
</dbReference>
<dbReference type="InterPro" id="IPR040442">
    <property type="entry name" value="Pyrv_kinase-like_dom_sf"/>
</dbReference>
<accession>A0A1H8VTG4</accession>
<keyword evidence="5" id="KW-1185">Reference proteome</keyword>
<dbReference type="RefSeq" id="WP_083540034.1">
    <property type="nucleotide sequence ID" value="NZ_FNXB01000059.1"/>
</dbReference>
<dbReference type="Proteomes" id="UP000183063">
    <property type="component" value="Unassembled WGS sequence"/>
</dbReference>
<organism evidence="2 4">
    <name type="scientific">Rhizobium tibeticum</name>
    <dbReference type="NCBI Taxonomy" id="501024"/>
    <lineage>
        <taxon>Bacteria</taxon>
        <taxon>Pseudomonadati</taxon>
        <taxon>Pseudomonadota</taxon>
        <taxon>Alphaproteobacteria</taxon>
        <taxon>Hyphomicrobiales</taxon>
        <taxon>Rhizobiaceae</taxon>
        <taxon>Rhizobium/Agrobacterium group</taxon>
        <taxon>Rhizobium</taxon>
    </lineage>
</organism>
<keyword evidence="2" id="KW-0670">Pyruvate</keyword>
<dbReference type="SUPFAM" id="SSF51621">
    <property type="entry name" value="Phosphoenolpyruvate/pyruvate domain"/>
    <property type="match status" value="1"/>
</dbReference>
<dbReference type="PANTHER" id="PTHR42905:SF7">
    <property type="entry name" value="PHOSPHOENOLPYRUVATE PHOSPHOMUTASE"/>
    <property type="match status" value="1"/>
</dbReference>
<dbReference type="EC" id="3.11.1.3" evidence="2"/>
<evidence type="ECO:0000313" key="5">
    <source>
        <dbReference type="Proteomes" id="UP000198939"/>
    </source>
</evidence>
<dbReference type="PANTHER" id="PTHR42905">
    <property type="entry name" value="PHOSPHOENOLPYRUVATE CARBOXYLASE"/>
    <property type="match status" value="1"/>
</dbReference>
<evidence type="ECO:0000313" key="2">
    <source>
        <dbReference type="EMBL" id="SEI19659.1"/>
    </source>
</evidence>
<dbReference type="InterPro" id="IPR039556">
    <property type="entry name" value="ICL/PEPM"/>
</dbReference>
<dbReference type="STRING" id="501024.RTCCBAU85039_6215"/>
<dbReference type="Gene3D" id="3.20.20.60">
    <property type="entry name" value="Phosphoenolpyruvate-binding domains"/>
    <property type="match status" value="1"/>
</dbReference>
<protein>
    <submittedName>
        <fullName evidence="3">Phosphoenolpyruvate phosphomutase</fullName>
    </submittedName>
    <submittedName>
        <fullName evidence="2">Phosphonopyruvate hydrolase</fullName>
        <ecNumber evidence="2">3.11.1.3</ecNumber>
    </submittedName>
</protein>
<name>A0A1H8VTG4_9HYPH</name>
<dbReference type="Proteomes" id="UP000198939">
    <property type="component" value="Unassembled WGS sequence"/>
</dbReference>
<dbReference type="CDD" id="cd00377">
    <property type="entry name" value="ICL_PEPM"/>
    <property type="match status" value="1"/>
</dbReference>
<dbReference type="InterPro" id="IPR015813">
    <property type="entry name" value="Pyrv/PenolPyrv_kinase-like_dom"/>
</dbReference>
<keyword evidence="2" id="KW-0378">Hydrolase</keyword>
<dbReference type="AlphaFoldDB" id="A0A1H8VTG4"/>
<reference evidence="2" key="2">
    <citation type="submission" date="2016-10" db="EMBL/GenBank/DDBJ databases">
        <authorList>
            <person name="de Groot N.N."/>
        </authorList>
    </citation>
    <scope>NUCLEOTIDE SEQUENCE [LARGE SCALE GENOMIC DNA]</scope>
    <source>
        <strain evidence="2">CCBAU85039</strain>
    </source>
</reference>
<comment type="similarity">
    <text evidence="1">Belongs to the isocitrate lyase/PEP mutase superfamily. PEP mutase family.</text>
</comment>
<dbReference type="GO" id="GO:0033978">
    <property type="term" value="F:phosphonopyruvate hydrolase activity"/>
    <property type="evidence" value="ECO:0007669"/>
    <property type="project" value="UniProtKB-EC"/>
</dbReference>
<evidence type="ECO:0000313" key="4">
    <source>
        <dbReference type="Proteomes" id="UP000183063"/>
    </source>
</evidence>
<evidence type="ECO:0000256" key="1">
    <source>
        <dbReference type="ARBA" id="ARBA00038455"/>
    </source>
</evidence>
<reference evidence="3 5" key="3">
    <citation type="submission" date="2016-10" db="EMBL/GenBank/DDBJ databases">
        <authorList>
            <person name="Varghese N."/>
            <person name="Submissions S."/>
        </authorList>
    </citation>
    <scope>NUCLEOTIDE SEQUENCE [LARGE SCALE GENOMIC DNA]</scope>
    <source>
        <strain evidence="3 5">CGMCC 1.7071</strain>
    </source>
</reference>
<sequence length="285" mass="30755">MNQPSTSAANAELLSANSASMIFRNLILSSGLTFLTEAHDCLSAVIAESAEFKGLWAPALSIYSALGYRTTSDVHWTQVVNMVDRMLDGIKIPVLVDCDSGLSKREDVCFVARKLEECGAAGICLEGNGFPKMNSFEGDRYSLAAIENFCGDLKAVKDATGPDFALVARVETQIGRHGSDATMACAAACAGAGADAILIHSRKVVVDDILCFARRWDNRLPVIIVPTRYFRTPVSVYLDAGISTVIWPDHSMRAMAGGMRETAVQWEGKGQGLAKERYLRPLLAS</sequence>
<proteinExistence type="inferred from homology"/>
<dbReference type="EMBL" id="FOCV01000047">
    <property type="protein sequence ID" value="SEP18590.1"/>
    <property type="molecule type" value="Genomic_DNA"/>
</dbReference>